<dbReference type="InterPro" id="IPR000421">
    <property type="entry name" value="FA58C"/>
</dbReference>
<keyword evidence="3" id="KW-0964">Secreted</keyword>
<dbReference type="InterPro" id="IPR036962">
    <property type="entry name" value="Glyco_hydro_3_N_sf"/>
</dbReference>
<dbReference type="SUPFAM" id="SSF51445">
    <property type="entry name" value="(Trans)glycosidases"/>
    <property type="match status" value="1"/>
</dbReference>
<evidence type="ECO:0000259" key="11">
    <source>
        <dbReference type="PROSITE" id="PS50022"/>
    </source>
</evidence>
<evidence type="ECO:0000256" key="10">
    <source>
        <dbReference type="SAM" id="MobiDB-lite"/>
    </source>
</evidence>
<dbReference type="Gene3D" id="3.20.20.300">
    <property type="entry name" value="Glycoside hydrolase, family 3, N-terminal domain"/>
    <property type="match status" value="1"/>
</dbReference>
<dbReference type="PRINTS" id="PR00133">
    <property type="entry name" value="GLHYDRLASE3"/>
</dbReference>
<dbReference type="Pfam" id="PF14310">
    <property type="entry name" value="Fn3-like"/>
    <property type="match status" value="1"/>
</dbReference>
<evidence type="ECO:0000313" key="13">
    <source>
        <dbReference type="Proteomes" id="UP000778578"/>
    </source>
</evidence>
<dbReference type="InterPro" id="IPR015919">
    <property type="entry name" value="Cadherin-like_sf"/>
</dbReference>
<evidence type="ECO:0000256" key="3">
    <source>
        <dbReference type="ARBA" id="ARBA00022525"/>
    </source>
</evidence>
<gene>
    <name evidence="12" type="ORF">K7862_16110</name>
</gene>
<dbReference type="Proteomes" id="UP000778578">
    <property type="component" value="Unassembled WGS sequence"/>
</dbReference>
<organism evidence="12 13">
    <name type="scientific">Actinacidiphila acidipaludis</name>
    <dbReference type="NCBI Taxonomy" id="2873382"/>
    <lineage>
        <taxon>Bacteria</taxon>
        <taxon>Bacillati</taxon>
        <taxon>Actinomycetota</taxon>
        <taxon>Actinomycetes</taxon>
        <taxon>Kitasatosporales</taxon>
        <taxon>Streptomycetaceae</taxon>
        <taxon>Actinacidiphila</taxon>
    </lineage>
</organism>
<dbReference type="InterPro" id="IPR013783">
    <property type="entry name" value="Ig-like_fold"/>
</dbReference>
<evidence type="ECO:0000256" key="7">
    <source>
        <dbReference type="ARBA" id="ARBA00041276"/>
    </source>
</evidence>
<evidence type="ECO:0000256" key="8">
    <source>
        <dbReference type="ARBA" id="ARBA00041601"/>
    </source>
</evidence>
<evidence type="ECO:0000256" key="9">
    <source>
        <dbReference type="ARBA" id="ARBA00041808"/>
    </source>
</evidence>
<dbReference type="Pfam" id="PF00754">
    <property type="entry name" value="F5_F8_type_C"/>
    <property type="match status" value="2"/>
</dbReference>
<feature type="domain" description="F5/8 type C" evidence="11">
    <location>
        <begin position="36"/>
        <end position="173"/>
    </location>
</feature>
<evidence type="ECO:0000256" key="1">
    <source>
        <dbReference type="ARBA" id="ARBA00004613"/>
    </source>
</evidence>
<keyword evidence="5" id="KW-0378">Hydrolase</keyword>
<comment type="caution">
    <text evidence="12">The sequence shown here is derived from an EMBL/GenBank/DDBJ whole genome shotgun (WGS) entry which is preliminary data.</text>
</comment>
<dbReference type="InterPro" id="IPR036881">
    <property type="entry name" value="Glyco_hydro_3_C_sf"/>
</dbReference>
<dbReference type="Pfam" id="PF05345">
    <property type="entry name" value="He_PIG"/>
    <property type="match status" value="1"/>
</dbReference>
<dbReference type="PANTHER" id="PTHR42715:SF12">
    <property type="entry name" value="BETA-GLUCOSIDASE G-RELATED"/>
    <property type="match status" value="1"/>
</dbReference>
<keyword evidence="4" id="KW-0732">Signal</keyword>
<evidence type="ECO:0000256" key="6">
    <source>
        <dbReference type="ARBA" id="ARBA00039579"/>
    </source>
</evidence>
<dbReference type="InterPro" id="IPR008979">
    <property type="entry name" value="Galactose-bd-like_sf"/>
</dbReference>
<name>A0ABS7Q9N0_9ACTN</name>
<dbReference type="InterPro" id="IPR050288">
    <property type="entry name" value="Cellulose_deg_GH3"/>
</dbReference>
<comment type="similarity">
    <text evidence="2">Belongs to the glycosyl hydrolase 3 family.</text>
</comment>
<dbReference type="SMART" id="SM01217">
    <property type="entry name" value="Fn3_like"/>
    <property type="match status" value="1"/>
</dbReference>
<dbReference type="Gene3D" id="2.60.120.260">
    <property type="entry name" value="Galactose-binding domain-like"/>
    <property type="match status" value="2"/>
</dbReference>
<dbReference type="PROSITE" id="PS50022">
    <property type="entry name" value="FA58C_3"/>
    <property type="match status" value="2"/>
</dbReference>
<dbReference type="Pfam" id="PF01915">
    <property type="entry name" value="Glyco_hydro_3_C"/>
    <property type="match status" value="1"/>
</dbReference>
<dbReference type="EMBL" id="JAINZZ010000017">
    <property type="protein sequence ID" value="MBY8879150.1"/>
    <property type="molecule type" value="Genomic_DNA"/>
</dbReference>
<dbReference type="Gene3D" id="2.60.40.10">
    <property type="entry name" value="Immunoglobulins"/>
    <property type="match status" value="2"/>
</dbReference>
<feature type="region of interest" description="Disordered" evidence="10">
    <location>
        <begin position="194"/>
        <end position="218"/>
    </location>
</feature>
<dbReference type="SUPFAM" id="SSF49313">
    <property type="entry name" value="Cadherin-like"/>
    <property type="match status" value="1"/>
</dbReference>
<dbReference type="Gene3D" id="3.40.50.1700">
    <property type="entry name" value="Glycoside hydrolase family 3 C-terminal domain"/>
    <property type="match status" value="1"/>
</dbReference>
<dbReference type="PANTHER" id="PTHR42715">
    <property type="entry name" value="BETA-GLUCOSIDASE"/>
    <property type="match status" value="1"/>
</dbReference>
<dbReference type="InterPro" id="IPR017853">
    <property type="entry name" value="GH"/>
</dbReference>
<feature type="domain" description="F5/8 type C" evidence="11">
    <location>
        <begin position="178"/>
        <end position="314"/>
    </location>
</feature>
<evidence type="ECO:0000313" key="12">
    <source>
        <dbReference type="EMBL" id="MBY8879150.1"/>
    </source>
</evidence>
<accession>A0ABS7Q9N0</accession>
<dbReference type="InterPro" id="IPR002772">
    <property type="entry name" value="Glyco_hydro_3_C"/>
</dbReference>
<comment type="subcellular location">
    <subcellularLocation>
        <location evidence="1">Secreted</location>
    </subcellularLocation>
</comment>
<dbReference type="InterPro" id="IPR026891">
    <property type="entry name" value="Fn3-like"/>
</dbReference>
<evidence type="ECO:0000256" key="5">
    <source>
        <dbReference type="ARBA" id="ARBA00022801"/>
    </source>
</evidence>
<protein>
    <recommendedName>
        <fullName evidence="6">Probable beta-glucosidase G</fullName>
    </recommendedName>
    <alternativeName>
        <fullName evidence="7">Beta-D-glucoside glucohydrolase G</fullName>
    </alternativeName>
    <alternativeName>
        <fullName evidence="8">Cellobiase G</fullName>
    </alternativeName>
    <alternativeName>
        <fullName evidence="9">Gentiobiase G</fullName>
    </alternativeName>
</protein>
<reference evidence="12 13" key="1">
    <citation type="submission" date="2021-08" db="EMBL/GenBank/DDBJ databases">
        <title>WGS of actinomycetes from Thailand.</title>
        <authorList>
            <person name="Thawai C."/>
        </authorList>
    </citation>
    <scope>NUCLEOTIDE SEQUENCE [LARGE SCALE GENOMIC DNA]</scope>
    <source>
        <strain evidence="12 13">PLK6-54</strain>
    </source>
</reference>
<keyword evidence="13" id="KW-1185">Reference proteome</keyword>
<dbReference type="SUPFAM" id="SSF52279">
    <property type="entry name" value="Beta-D-glucan exohydrolase, C-terminal domain"/>
    <property type="match status" value="1"/>
</dbReference>
<evidence type="ECO:0000256" key="2">
    <source>
        <dbReference type="ARBA" id="ARBA00005336"/>
    </source>
</evidence>
<dbReference type="RefSeq" id="WP_222963288.1">
    <property type="nucleotide sequence ID" value="NZ_JAINZZ010000017.1"/>
</dbReference>
<dbReference type="SUPFAM" id="SSF49785">
    <property type="entry name" value="Galactose-binding domain-like"/>
    <property type="match status" value="2"/>
</dbReference>
<sequence length="1111" mass="114869">MRVTPRDLLPGRKRFRRSPQGILLLTLAMIASVYLSLAPTSSHADTPVLLSQGKPATASSVQDPFTAGAAVDGDTGTRWSSLAADPQWIQVDLGTSQPLTQVVLNWETAYAKAFQIQASDNGSTWNTLYSTTTGTGGTQTLPVSGSGRYVRMYGTVRATQWGYSLWEFQVYGGSGGGTPPTTCGTTTAALGKPATASSTENAGTPASAAFDGNAGTRWSSAASDPQWIQVDLGSSQTLCGAQLIWETAYGKAYQIQVSDTGNASDWHTVYSTTTGAGGTENLSFNATGRYVRMYGTVRATQWGYSLWEFTILTPGGTSTPPTGGNGNCPWVGSTAPVATRVAQVMAQMTNAQKVSILHGNNNSSPYIGNITGIPSLCIPNIGLQDGPHGVGDGLGGVTQMPSANASAATWDTALEQQYGSAIGAEFAGKGAQVALGPTLNIVRDPRWGRAFETFGEDPYLNGQMAAADIRGIQSQGVMAEMKHVAVYNIENPAGTVIVDKRTLQELYLPAFQAAVQQGSPAAAMCAYSVVNNVPACQNPDLMNTGLYQQANFGGFITSDWGGTHSTVESANAGLTVEMPNGYFYADFLAQAVAGGTVSQATLDTMVSRLLTQFFAFGLFDKAPSGSRDATVTTPAHAQTALQGAEEGAVLLKNNGILPLSTSTTHSIAVIGWDGGAGVQTIGGGSATVTSPGTVWPITGMQNRVAGTGTTVQYNDATNLASAVSLARSSDVAIVYASDNYGNEEHDTTTLDLPNNGGGSVSQNDMIAQVAAANPHTIVVLNNNSAINMPWLNSVAGVFEAFYPGQQIGTAMAALIFGDVNPSGKLPVTFPKSLADVPANTAAQWPGANGQVQYSEGLNVGYKWYDTKNIQPLFPFGFGLSYTTFGFSNLQVGALSGNTATVHVTVTNTGSRAGTDVAQLYVGDPASTGEPVHQLRGFQRVTLNPGQAQTLTFTVSTHDLAYWNTGSGNWTTAAGAYQILVGDSSRNLPVSGTLTVPTTVNGAAAAPQTAGTAAKAATAAGTDGGTAPVTQPLAVPNPYGMSSPLHHAVDWVLDPNATGLTYTATGLPPGLALSPSGRFTGAATGQGTFTVTVTARNASGSTGAATFVWTVT</sequence>
<dbReference type="InterPro" id="IPR001764">
    <property type="entry name" value="Glyco_hydro_3_N"/>
</dbReference>
<proteinExistence type="inferred from homology"/>
<evidence type="ECO:0000256" key="4">
    <source>
        <dbReference type="ARBA" id="ARBA00022729"/>
    </source>
</evidence>
<feature type="compositionally biased region" description="Polar residues" evidence="10">
    <location>
        <begin position="195"/>
        <end position="204"/>
    </location>
</feature>
<dbReference type="Pfam" id="PF00933">
    <property type="entry name" value="Glyco_hydro_3"/>
    <property type="match status" value="1"/>
</dbReference>